<dbReference type="Pfam" id="PF00924">
    <property type="entry name" value="MS_channel_2nd"/>
    <property type="match status" value="1"/>
</dbReference>
<dbReference type="RefSeq" id="WP_073014149.1">
    <property type="nucleotide sequence ID" value="NZ_FRBW01000003.1"/>
</dbReference>
<dbReference type="InterPro" id="IPR010920">
    <property type="entry name" value="LSM_dom_sf"/>
</dbReference>
<dbReference type="EMBL" id="FRBW01000003">
    <property type="protein sequence ID" value="SHM71177.1"/>
    <property type="molecule type" value="Genomic_DNA"/>
</dbReference>
<evidence type="ECO:0000256" key="3">
    <source>
        <dbReference type="ARBA" id="ARBA00022475"/>
    </source>
</evidence>
<comment type="subcellular location">
    <subcellularLocation>
        <location evidence="1">Cell membrane</location>
        <topology evidence="1">Multi-pass membrane protein</topology>
    </subcellularLocation>
</comment>
<dbReference type="InterPro" id="IPR006685">
    <property type="entry name" value="MscS_channel_2nd"/>
</dbReference>
<reference evidence="11 12" key="1">
    <citation type="submission" date="2016-11" db="EMBL/GenBank/DDBJ databases">
        <authorList>
            <person name="Jaros S."/>
            <person name="Januszkiewicz K."/>
            <person name="Wedrychowicz H."/>
        </authorList>
    </citation>
    <scope>NUCLEOTIDE SEQUENCE [LARGE SCALE GENOMIC DNA]</scope>
    <source>
        <strain evidence="11 12">DSM 22153</strain>
    </source>
</reference>
<keyword evidence="3" id="KW-1003">Cell membrane</keyword>
<keyword evidence="12" id="KW-1185">Reference proteome</keyword>
<dbReference type="STRING" id="735517.SAMN05444272_3029"/>
<dbReference type="Pfam" id="PF21082">
    <property type="entry name" value="MS_channel_3rd"/>
    <property type="match status" value="1"/>
</dbReference>
<dbReference type="Proteomes" id="UP000186002">
    <property type="component" value="Unassembled WGS sequence"/>
</dbReference>
<dbReference type="Gene3D" id="1.10.287.1260">
    <property type="match status" value="1"/>
</dbReference>
<dbReference type="PANTHER" id="PTHR30566">
    <property type="entry name" value="YNAI-RELATED MECHANOSENSITIVE ION CHANNEL"/>
    <property type="match status" value="1"/>
</dbReference>
<proteinExistence type="inferred from homology"/>
<feature type="transmembrane region" description="Helical" evidence="7">
    <location>
        <begin position="323"/>
        <end position="340"/>
    </location>
</feature>
<evidence type="ECO:0000256" key="5">
    <source>
        <dbReference type="ARBA" id="ARBA00022989"/>
    </source>
</evidence>
<keyword evidence="6 7" id="KW-0472">Membrane</keyword>
<evidence type="ECO:0000259" key="10">
    <source>
        <dbReference type="Pfam" id="PF21082"/>
    </source>
</evidence>
<evidence type="ECO:0000256" key="2">
    <source>
        <dbReference type="ARBA" id="ARBA00008017"/>
    </source>
</evidence>
<dbReference type="InterPro" id="IPR049278">
    <property type="entry name" value="MS_channel_C"/>
</dbReference>
<accession>A0A1M7L0Z6</accession>
<dbReference type="InterPro" id="IPR011066">
    <property type="entry name" value="MscS_channel_C_sf"/>
</dbReference>
<evidence type="ECO:0000256" key="7">
    <source>
        <dbReference type="SAM" id="Phobius"/>
    </source>
</evidence>
<evidence type="ECO:0000313" key="12">
    <source>
        <dbReference type="Proteomes" id="UP000186002"/>
    </source>
</evidence>
<comment type="similarity">
    <text evidence="2">Belongs to the MscS (TC 1.A.23) family.</text>
</comment>
<dbReference type="InterPro" id="IPR011014">
    <property type="entry name" value="MscS_channel_TM-2"/>
</dbReference>
<keyword evidence="4 7" id="KW-0812">Transmembrane</keyword>
<feature type="domain" description="Mechanosensitive ion channel MscS" evidence="9">
    <location>
        <begin position="446"/>
        <end position="511"/>
    </location>
</feature>
<evidence type="ECO:0000256" key="4">
    <source>
        <dbReference type="ARBA" id="ARBA00022692"/>
    </source>
</evidence>
<feature type="transmembrane region" description="Helical" evidence="7">
    <location>
        <begin position="395"/>
        <end position="416"/>
    </location>
</feature>
<evidence type="ECO:0000256" key="8">
    <source>
        <dbReference type="SAM" id="SignalP"/>
    </source>
</evidence>
<feature type="chain" id="PRO_5013337174" evidence="8">
    <location>
        <begin position="35"/>
        <end position="627"/>
    </location>
</feature>
<dbReference type="SUPFAM" id="SSF82861">
    <property type="entry name" value="Mechanosensitive channel protein MscS (YggB), transmembrane region"/>
    <property type="match status" value="1"/>
</dbReference>
<evidence type="ECO:0000259" key="9">
    <source>
        <dbReference type="Pfam" id="PF00924"/>
    </source>
</evidence>
<dbReference type="SUPFAM" id="SSF50182">
    <property type="entry name" value="Sm-like ribonucleoproteins"/>
    <property type="match status" value="1"/>
</dbReference>
<keyword evidence="8" id="KW-0732">Signal</keyword>
<feature type="domain" description="Mechanosensitive ion channel MscS C-terminal" evidence="10">
    <location>
        <begin position="522"/>
        <end position="604"/>
    </location>
</feature>
<dbReference type="PANTHER" id="PTHR30566:SF5">
    <property type="entry name" value="MECHANOSENSITIVE ION CHANNEL PROTEIN 1, MITOCHONDRIAL-RELATED"/>
    <property type="match status" value="1"/>
</dbReference>
<keyword evidence="5 7" id="KW-1133">Transmembrane helix</keyword>
<feature type="transmembrane region" description="Helical" evidence="7">
    <location>
        <begin position="422"/>
        <end position="442"/>
    </location>
</feature>
<protein>
    <submittedName>
        <fullName evidence="11">MscS family membrane protein</fullName>
    </submittedName>
</protein>
<feature type="signal peptide" evidence="8">
    <location>
        <begin position="1"/>
        <end position="34"/>
    </location>
</feature>
<dbReference type="Gene3D" id="2.30.30.60">
    <property type="match status" value="1"/>
</dbReference>
<organism evidence="11 12">
    <name type="scientific">Roseibium suaedae</name>
    <dbReference type="NCBI Taxonomy" id="735517"/>
    <lineage>
        <taxon>Bacteria</taxon>
        <taxon>Pseudomonadati</taxon>
        <taxon>Pseudomonadota</taxon>
        <taxon>Alphaproteobacteria</taxon>
        <taxon>Hyphomicrobiales</taxon>
        <taxon>Stappiaceae</taxon>
        <taxon>Roseibium</taxon>
    </lineage>
</organism>
<name>A0A1M7L0Z6_9HYPH</name>
<feature type="transmembrane region" description="Helical" evidence="7">
    <location>
        <begin position="282"/>
        <end position="303"/>
    </location>
</feature>
<dbReference type="GO" id="GO:0005886">
    <property type="term" value="C:plasma membrane"/>
    <property type="evidence" value="ECO:0007669"/>
    <property type="project" value="UniProtKB-SubCell"/>
</dbReference>
<dbReference type="OrthoDB" id="9814206at2"/>
<dbReference type="AlphaFoldDB" id="A0A1M7L0Z6"/>
<dbReference type="GO" id="GO:0008381">
    <property type="term" value="F:mechanosensitive monoatomic ion channel activity"/>
    <property type="evidence" value="ECO:0007669"/>
    <property type="project" value="UniProtKB-ARBA"/>
</dbReference>
<evidence type="ECO:0000256" key="1">
    <source>
        <dbReference type="ARBA" id="ARBA00004651"/>
    </source>
</evidence>
<evidence type="ECO:0000256" key="6">
    <source>
        <dbReference type="ARBA" id="ARBA00023136"/>
    </source>
</evidence>
<sequence>MSGQFSVVSWLRRGLVIGCVAAAISVPSFLSAYAQTAGAEATTSGSEQAETRFTDDDIIEAATFDLGSYLRQNPLAPPDTSSPRAALESFVLLMDEAGQTWREVRDGFQASDSRSLTSDQRRQLKYVLALFGKAKGIFDLSAIPETARERASMELVLQFQEILDRIYLPHMSEVPGEGAGSFLDSQAISMLPERWKIPGTNITFARKEKAGEGVEYLVTSESVARIPEDYELIKTFPSRRDLGDDLYDYYIYTPGNLVAPKWFELIKSGPDWLRHHFLSQAYWQWIALFLLSLVAIAFPVLLYRWERMRAVPVSELRRRLRSLMMPLVVIATVGLFRFLVEGEVNITGSAMVAVGTIATAVVWTSLGWLVFRCVELLSVWIIRNPVTASNSLDSSLLFTGFRLLGLIAAVLVTGYGATRIGIPVYGVIAGLGVGGLAVALAAQPTLENLIGGIILYADRMVRVGEFCQFDEFSGTIEAIGIRSTRIRALDRTVITVSNADLAKRKLINFSRRDQFHLKHVLTLRYETSREQLTAIADQIRIFLETHEMVAESPLRVNLVALNSYSLDIEVFAYVLTADRNVFLKFQELFLIEAMKIVEDNGAKFALPARRAYLAREADGEVQLEQLS</sequence>
<gene>
    <name evidence="11" type="ORF">SAMN05444272_3029</name>
</gene>
<feature type="transmembrane region" description="Helical" evidence="7">
    <location>
        <begin position="352"/>
        <end position="374"/>
    </location>
</feature>
<dbReference type="SUPFAM" id="SSF82689">
    <property type="entry name" value="Mechanosensitive channel protein MscS (YggB), C-terminal domain"/>
    <property type="match status" value="1"/>
</dbReference>
<evidence type="ECO:0000313" key="11">
    <source>
        <dbReference type="EMBL" id="SHM71177.1"/>
    </source>
</evidence>
<dbReference type="InterPro" id="IPR023408">
    <property type="entry name" value="MscS_beta-dom_sf"/>
</dbReference>